<dbReference type="HOGENOM" id="CLU_2131892_0_0_0"/>
<dbReference type="STRING" id="234267.Acid_0134"/>
<dbReference type="InParanoid" id="Q02CR7"/>
<dbReference type="EMBL" id="CP000473">
    <property type="protein sequence ID" value="ABJ81149.1"/>
    <property type="molecule type" value="Genomic_DNA"/>
</dbReference>
<dbReference type="KEGG" id="sus:Acid_0134"/>
<accession>Q02CR7</accession>
<sequence>MLPLGESWSGFCRALPDDVHAVSDACCNVGYARETCGRFPPGEGPDAVRFTISRHEPAGLSIYYVIERDHHPFAHGALEYSFPAGCFMTPLEPETVARQAYAYVESYLRRKKE</sequence>
<protein>
    <submittedName>
        <fullName evidence="1">Uncharacterized protein</fullName>
    </submittedName>
</protein>
<organism evidence="1">
    <name type="scientific">Solibacter usitatus (strain Ellin6076)</name>
    <dbReference type="NCBI Taxonomy" id="234267"/>
    <lineage>
        <taxon>Bacteria</taxon>
        <taxon>Pseudomonadati</taxon>
        <taxon>Acidobacteriota</taxon>
        <taxon>Terriglobia</taxon>
        <taxon>Bryobacterales</taxon>
        <taxon>Solibacteraceae</taxon>
        <taxon>Candidatus Solibacter</taxon>
    </lineage>
</organism>
<proteinExistence type="predicted"/>
<dbReference type="AlphaFoldDB" id="Q02CR7"/>
<name>Q02CR7_SOLUE</name>
<gene>
    <name evidence="1" type="ordered locus">Acid_0134</name>
</gene>
<evidence type="ECO:0000313" key="1">
    <source>
        <dbReference type="EMBL" id="ABJ81149.1"/>
    </source>
</evidence>
<dbReference type="eggNOG" id="ENOG502ZT7G">
    <property type="taxonomic scope" value="Bacteria"/>
</dbReference>
<reference evidence="1" key="1">
    <citation type="submission" date="2006-10" db="EMBL/GenBank/DDBJ databases">
        <title>Complete sequence of Solibacter usitatus Ellin6076.</title>
        <authorList>
            <consortium name="US DOE Joint Genome Institute"/>
            <person name="Copeland A."/>
            <person name="Lucas S."/>
            <person name="Lapidus A."/>
            <person name="Barry K."/>
            <person name="Detter J.C."/>
            <person name="Glavina del Rio T."/>
            <person name="Hammon N."/>
            <person name="Israni S."/>
            <person name="Dalin E."/>
            <person name="Tice H."/>
            <person name="Pitluck S."/>
            <person name="Thompson L.S."/>
            <person name="Brettin T."/>
            <person name="Bruce D."/>
            <person name="Han C."/>
            <person name="Tapia R."/>
            <person name="Gilna P."/>
            <person name="Schmutz J."/>
            <person name="Larimer F."/>
            <person name="Land M."/>
            <person name="Hauser L."/>
            <person name="Kyrpides N."/>
            <person name="Mikhailova N."/>
            <person name="Janssen P.H."/>
            <person name="Kuske C.R."/>
            <person name="Richardson P."/>
        </authorList>
    </citation>
    <scope>NUCLEOTIDE SEQUENCE</scope>
    <source>
        <strain evidence="1">Ellin6076</strain>
    </source>
</reference>